<dbReference type="OrthoDB" id="5244088at2"/>
<evidence type="ECO:0000259" key="5">
    <source>
        <dbReference type="PROSITE" id="PS50173"/>
    </source>
</evidence>
<dbReference type="Gene3D" id="1.10.150.20">
    <property type="entry name" value="5' to 3' exonuclease, C-terminal subdomain"/>
    <property type="match status" value="1"/>
</dbReference>
<dbReference type="STRING" id="946078.GA0070622_2287"/>
<evidence type="ECO:0000256" key="1">
    <source>
        <dbReference type="ARBA" id="ARBA00010945"/>
    </source>
</evidence>
<comment type="function">
    <text evidence="3">Poorly processive, error-prone DNA polymerase involved in untargeted mutagenesis. Copies undamaged DNA at stalled replication forks, which arise in vivo from mismatched or misaligned primer ends. These misaligned primers can be extended by PolIV. Exhibits no 3'-5' exonuclease (proofreading) activity. May be involved in translesional synthesis, in conjunction with the beta clamp from PolIII.</text>
</comment>
<dbReference type="Gene3D" id="3.40.1170.60">
    <property type="match status" value="1"/>
</dbReference>
<keyword evidence="2" id="KW-0227">DNA damage</keyword>
<dbReference type="EMBL" id="FLRH01000003">
    <property type="protein sequence ID" value="SBT65293.1"/>
    <property type="molecule type" value="Genomic_DNA"/>
</dbReference>
<dbReference type="SUPFAM" id="SSF56672">
    <property type="entry name" value="DNA/RNA polymerases"/>
    <property type="match status" value="1"/>
</dbReference>
<organism evidence="6 7">
    <name type="scientific">Micromonospora sediminicola</name>
    <dbReference type="NCBI Taxonomy" id="946078"/>
    <lineage>
        <taxon>Bacteria</taxon>
        <taxon>Bacillati</taxon>
        <taxon>Actinomycetota</taxon>
        <taxon>Actinomycetes</taxon>
        <taxon>Micromonosporales</taxon>
        <taxon>Micromonosporaceae</taxon>
        <taxon>Micromonospora</taxon>
    </lineage>
</organism>
<dbReference type="Pfam" id="PF00817">
    <property type="entry name" value="IMS"/>
    <property type="match status" value="1"/>
</dbReference>
<dbReference type="InterPro" id="IPR043502">
    <property type="entry name" value="DNA/RNA_pol_sf"/>
</dbReference>
<dbReference type="RefSeq" id="WP_091573259.1">
    <property type="nucleotide sequence ID" value="NZ_FLRH01000003.1"/>
</dbReference>
<dbReference type="Gene3D" id="3.30.70.270">
    <property type="match status" value="1"/>
</dbReference>
<dbReference type="InterPro" id="IPR050356">
    <property type="entry name" value="SulA_CellDiv_inhibitor"/>
</dbReference>
<feature type="compositionally biased region" description="Pro residues" evidence="4">
    <location>
        <begin position="596"/>
        <end position="608"/>
    </location>
</feature>
<evidence type="ECO:0000256" key="2">
    <source>
        <dbReference type="ARBA" id="ARBA00022763"/>
    </source>
</evidence>
<evidence type="ECO:0000313" key="6">
    <source>
        <dbReference type="EMBL" id="SBT65293.1"/>
    </source>
</evidence>
<comment type="similarity">
    <text evidence="1">Belongs to the DNA polymerase type-Y family.</text>
</comment>
<dbReference type="PROSITE" id="PS50173">
    <property type="entry name" value="UMUC"/>
    <property type="match status" value="1"/>
</dbReference>
<dbReference type="Proteomes" id="UP000199558">
    <property type="component" value="Unassembled WGS sequence"/>
</dbReference>
<dbReference type="PANTHER" id="PTHR35369">
    <property type="entry name" value="BLR3025 PROTEIN-RELATED"/>
    <property type="match status" value="1"/>
</dbReference>
<accession>A0A1A9B863</accession>
<evidence type="ECO:0000256" key="3">
    <source>
        <dbReference type="ARBA" id="ARBA00025589"/>
    </source>
</evidence>
<feature type="region of interest" description="Disordered" evidence="4">
    <location>
        <begin position="403"/>
        <end position="431"/>
    </location>
</feature>
<dbReference type="CDD" id="cd03468">
    <property type="entry name" value="PolY_like"/>
    <property type="match status" value="1"/>
</dbReference>
<dbReference type="PANTHER" id="PTHR35369:SF2">
    <property type="entry name" value="BLR3025 PROTEIN"/>
    <property type="match status" value="1"/>
</dbReference>
<evidence type="ECO:0000313" key="7">
    <source>
        <dbReference type="Proteomes" id="UP000199558"/>
    </source>
</evidence>
<feature type="compositionally biased region" description="Low complexity" evidence="4">
    <location>
        <begin position="529"/>
        <end position="584"/>
    </location>
</feature>
<feature type="domain" description="UmuC" evidence="5">
    <location>
        <begin position="32"/>
        <end position="157"/>
    </location>
</feature>
<sequence length="705" mass="70915">MSTAPPRALLLWCPDWPVLAAEIVDGVPATDPVVVLHANRVVACSERARAEGIRRGLRRREAQGRCPQLTVVDHDPGRDARAFEPVVAAVEEVVAGVEVIRPGACVTAARGPSRYLGGEEAAAERIVEHVAQSCAVESQVGIADGVFAAGLAAREGRILPPGGTPEFLAGRPVEALGRPALADLLRRLGVRTLGDFAALPAGDVLARFGFDGALAHRLAAGRDDRPLAVRQPPVDLTVTADHDEPIERVDAAAFAARTLAERLHERLAAYGLACTRLGIEAVTAHGQELHRVWRHDGLLTAAAIADRVRWQLDGWLSGSNGRGGARPARPTAGIIRLRLVPDGVLAQAGLQPGLWGETGAERERAHRALSRVQGILGPEAVVTAVLGGGRSPAEQVRLVPWGDERAPARPGPPPLPTLPSSGVASSALPSSGVASSALPSSGVASSALPSSGVASSALPSSGVASSALPSSGVASSALPSSGVASSALPSSGVASSALPSSGVASSALPSSGVASSALPSSGVASSALPSSGVASSALPSSGAASSGVASSGVGASGPAAVPAVRSGAAAAPVPSGGPGAAARRAGGRAGRGRAVPEPPWPGRIPPPSPAVVLPTPVSAEVHDASGQPVVVSARLAVSAPPARLTVGTGRPSDISGWVGPWPVDERWWAPAEARRRARFQVCLADGTALLLAVEGGQWLVEAIYD</sequence>
<dbReference type="InterPro" id="IPR001126">
    <property type="entry name" value="UmuC"/>
</dbReference>
<name>A0A1A9B863_9ACTN</name>
<dbReference type="GO" id="GO:0006281">
    <property type="term" value="P:DNA repair"/>
    <property type="evidence" value="ECO:0007669"/>
    <property type="project" value="InterPro"/>
</dbReference>
<keyword evidence="7" id="KW-1185">Reference proteome</keyword>
<evidence type="ECO:0000256" key="4">
    <source>
        <dbReference type="SAM" id="MobiDB-lite"/>
    </source>
</evidence>
<gene>
    <name evidence="6" type="ORF">GA0070622_2287</name>
</gene>
<proteinExistence type="inferred from homology"/>
<feature type="compositionally biased region" description="Low complexity" evidence="4">
    <location>
        <begin position="418"/>
        <end position="431"/>
    </location>
</feature>
<protein>
    <submittedName>
        <fullName evidence="6">Protein ImuB</fullName>
    </submittedName>
</protein>
<reference evidence="7" key="1">
    <citation type="submission" date="2016-06" db="EMBL/GenBank/DDBJ databases">
        <authorList>
            <person name="Varghese N."/>
            <person name="Submissions Spin"/>
        </authorList>
    </citation>
    <scope>NUCLEOTIDE SEQUENCE [LARGE SCALE GENOMIC DNA]</scope>
    <source>
        <strain evidence="7">DSM 45794</strain>
    </source>
</reference>
<feature type="region of interest" description="Disordered" evidence="4">
    <location>
        <begin position="529"/>
        <end position="608"/>
    </location>
</feature>
<dbReference type="InterPro" id="IPR043128">
    <property type="entry name" value="Rev_trsase/Diguanyl_cyclase"/>
</dbReference>
<dbReference type="AlphaFoldDB" id="A0A1A9B863"/>